<accession>A0A9X1XYG5</accession>
<dbReference type="Pfam" id="PF13411">
    <property type="entry name" value="MerR_1"/>
    <property type="match status" value="1"/>
</dbReference>
<dbReference type="PANTHER" id="PTHR30204:SF98">
    <property type="entry name" value="HTH-TYPE TRANSCRIPTIONAL REGULATOR ADHR"/>
    <property type="match status" value="1"/>
</dbReference>
<dbReference type="PANTHER" id="PTHR30204">
    <property type="entry name" value="REDOX-CYCLING DRUG-SENSING TRANSCRIPTIONAL ACTIVATOR SOXR"/>
    <property type="match status" value="1"/>
</dbReference>
<proteinExistence type="predicted"/>
<feature type="domain" description="HTH merR-type" evidence="2">
    <location>
        <begin position="8"/>
        <end position="77"/>
    </location>
</feature>
<protein>
    <submittedName>
        <fullName evidence="3">MerR family transcriptional regulator</fullName>
    </submittedName>
</protein>
<dbReference type="EMBL" id="JALPRK010000010">
    <property type="protein sequence ID" value="MCK8487980.1"/>
    <property type="molecule type" value="Genomic_DNA"/>
</dbReference>
<organism evidence="3 4">
    <name type="scientific">Paenibacillus mellifer</name>
    <dbReference type="NCBI Taxonomy" id="2937794"/>
    <lineage>
        <taxon>Bacteria</taxon>
        <taxon>Bacillati</taxon>
        <taxon>Bacillota</taxon>
        <taxon>Bacilli</taxon>
        <taxon>Bacillales</taxon>
        <taxon>Paenibacillaceae</taxon>
        <taxon>Paenibacillus</taxon>
    </lineage>
</organism>
<dbReference type="Proteomes" id="UP001139534">
    <property type="component" value="Unassembled WGS sequence"/>
</dbReference>
<evidence type="ECO:0000313" key="3">
    <source>
        <dbReference type="EMBL" id="MCK8487980.1"/>
    </source>
</evidence>
<dbReference type="GO" id="GO:0003700">
    <property type="term" value="F:DNA-binding transcription factor activity"/>
    <property type="evidence" value="ECO:0007669"/>
    <property type="project" value="InterPro"/>
</dbReference>
<keyword evidence="4" id="KW-1185">Reference proteome</keyword>
<name>A0A9X1XYG5_9BACL</name>
<dbReference type="Gene3D" id="1.10.1660.10">
    <property type="match status" value="1"/>
</dbReference>
<evidence type="ECO:0000256" key="1">
    <source>
        <dbReference type="ARBA" id="ARBA00023125"/>
    </source>
</evidence>
<dbReference type="PROSITE" id="PS50937">
    <property type="entry name" value="HTH_MERR_2"/>
    <property type="match status" value="1"/>
</dbReference>
<dbReference type="InterPro" id="IPR009061">
    <property type="entry name" value="DNA-bd_dom_put_sf"/>
</dbReference>
<reference evidence="3" key="1">
    <citation type="submission" date="2022-04" db="EMBL/GenBank/DDBJ databases">
        <authorList>
            <person name="Seo M.-J."/>
        </authorList>
    </citation>
    <scope>NUCLEOTIDE SEQUENCE</scope>
    <source>
        <strain evidence="3">MBLB2552</strain>
    </source>
</reference>
<gene>
    <name evidence="3" type="ORF">M0651_12430</name>
</gene>
<keyword evidence="1" id="KW-0238">DNA-binding</keyword>
<evidence type="ECO:0000259" key="2">
    <source>
        <dbReference type="PROSITE" id="PS50937"/>
    </source>
</evidence>
<sequence length="125" mass="14894">MDQNEQRTYTISEVVEQTGLTADTLRFYEKIDLLGSPERGGGRQRMYTSVDIGKIRFVSHLKRTHMPLKKIREYIRRYNEQDETGCYDLLDEHRQSIERQIDELKETLQIIGFKLEHFQEIKDGK</sequence>
<comment type="caution">
    <text evidence="3">The sequence shown here is derived from an EMBL/GenBank/DDBJ whole genome shotgun (WGS) entry which is preliminary data.</text>
</comment>
<dbReference type="CDD" id="cd01109">
    <property type="entry name" value="HTH_YyaN"/>
    <property type="match status" value="1"/>
</dbReference>
<dbReference type="GO" id="GO:0003677">
    <property type="term" value="F:DNA binding"/>
    <property type="evidence" value="ECO:0007669"/>
    <property type="project" value="UniProtKB-KW"/>
</dbReference>
<dbReference type="RefSeq" id="WP_248552063.1">
    <property type="nucleotide sequence ID" value="NZ_JALPRK010000010.1"/>
</dbReference>
<dbReference type="InterPro" id="IPR000551">
    <property type="entry name" value="MerR-type_HTH_dom"/>
</dbReference>
<dbReference type="SMART" id="SM00422">
    <property type="entry name" value="HTH_MERR"/>
    <property type="match status" value="1"/>
</dbReference>
<dbReference type="SUPFAM" id="SSF46955">
    <property type="entry name" value="Putative DNA-binding domain"/>
    <property type="match status" value="1"/>
</dbReference>
<dbReference type="AlphaFoldDB" id="A0A9X1XYG5"/>
<dbReference type="PRINTS" id="PR00040">
    <property type="entry name" value="HTHMERR"/>
</dbReference>
<evidence type="ECO:0000313" key="4">
    <source>
        <dbReference type="Proteomes" id="UP001139534"/>
    </source>
</evidence>
<dbReference type="InterPro" id="IPR047057">
    <property type="entry name" value="MerR_fam"/>
</dbReference>